<dbReference type="SUPFAM" id="SSF53098">
    <property type="entry name" value="Ribonuclease H-like"/>
    <property type="match status" value="1"/>
</dbReference>
<proteinExistence type="predicted"/>
<dbReference type="EMBL" id="KN822122">
    <property type="protein sequence ID" value="KIM56157.1"/>
    <property type="molecule type" value="Genomic_DNA"/>
</dbReference>
<reference evidence="2 3" key="1">
    <citation type="submission" date="2014-04" db="EMBL/GenBank/DDBJ databases">
        <authorList>
            <consortium name="DOE Joint Genome Institute"/>
            <person name="Kuo A."/>
            <person name="Kohler A."/>
            <person name="Nagy L.G."/>
            <person name="Floudas D."/>
            <person name="Copeland A."/>
            <person name="Barry K.W."/>
            <person name="Cichocki N."/>
            <person name="Veneault-Fourrey C."/>
            <person name="LaButti K."/>
            <person name="Lindquist E.A."/>
            <person name="Lipzen A."/>
            <person name="Lundell T."/>
            <person name="Morin E."/>
            <person name="Murat C."/>
            <person name="Sun H."/>
            <person name="Tunlid A."/>
            <person name="Henrissat B."/>
            <person name="Grigoriev I.V."/>
            <person name="Hibbett D.S."/>
            <person name="Martin F."/>
            <person name="Nordberg H.P."/>
            <person name="Cantor M.N."/>
            <person name="Hua S.X."/>
        </authorList>
    </citation>
    <scope>NUCLEOTIDE SEQUENCE [LARGE SCALE GENOMIC DNA]</scope>
    <source>
        <strain evidence="2 3">Foug A</strain>
    </source>
</reference>
<dbReference type="GO" id="GO:0046983">
    <property type="term" value="F:protein dimerization activity"/>
    <property type="evidence" value="ECO:0007669"/>
    <property type="project" value="InterPro"/>
</dbReference>
<dbReference type="AlphaFoldDB" id="A0A0C2ZUG5"/>
<feature type="non-terminal residue" evidence="2">
    <location>
        <position position="90"/>
    </location>
</feature>
<protein>
    <recommendedName>
        <fullName evidence="1">HAT C-terminal dimerisation domain-containing protein</fullName>
    </recommendedName>
</protein>
<dbReference type="OrthoDB" id="3258476at2759"/>
<dbReference type="HOGENOM" id="CLU_009123_11_0_1"/>
<name>A0A0C2ZUG5_9AGAM</name>
<accession>A0A0C2ZUG5</accession>
<feature type="domain" description="HAT C-terminal dimerisation" evidence="1">
    <location>
        <begin position="3"/>
        <end position="55"/>
    </location>
</feature>
<dbReference type="Pfam" id="PF05699">
    <property type="entry name" value="Dimer_Tnp_hAT"/>
    <property type="match status" value="1"/>
</dbReference>
<reference evidence="3" key="2">
    <citation type="submission" date="2015-01" db="EMBL/GenBank/DDBJ databases">
        <title>Evolutionary Origins and Diversification of the Mycorrhizal Mutualists.</title>
        <authorList>
            <consortium name="DOE Joint Genome Institute"/>
            <consortium name="Mycorrhizal Genomics Consortium"/>
            <person name="Kohler A."/>
            <person name="Kuo A."/>
            <person name="Nagy L.G."/>
            <person name="Floudas D."/>
            <person name="Copeland A."/>
            <person name="Barry K.W."/>
            <person name="Cichocki N."/>
            <person name="Veneault-Fourrey C."/>
            <person name="LaButti K."/>
            <person name="Lindquist E.A."/>
            <person name="Lipzen A."/>
            <person name="Lundell T."/>
            <person name="Morin E."/>
            <person name="Murat C."/>
            <person name="Riley R."/>
            <person name="Ohm R."/>
            <person name="Sun H."/>
            <person name="Tunlid A."/>
            <person name="Henrissat B."/>
            <person name="Grigoriev I.V."/>
            <person name="Hibbett D.S."/>
            <person name="Martin F."/>
        </authorList>
    </citation>
    <scope>NUCLEOTIDE SEQUENCE [LARGE SCALE GENOMIC DNA]</scope>
    <source>
        <strain evidence="3">Foug A</strain>
    </source>
</reference>
<gene>
    <name evidence="2" type="ORF">SCLCIDRAFT_42331</name>
</gene>
<dbReference type="Proteomes" id="UP000053989">
    <property type="component" value="Unassembled WGS sequence"/>
</dbReference>
<evidence type="ECO:0000259" key="1">
    <source>
        <dbReference type="Pfam" id="PF05699"/>
    </source>
</evidence>
<dbReference type="InParanoid" id="A0A0C2ZUG5"/>
<dbReference type="InterPro" id="IPR008906">
    <property type="entry name" value="HATC_C_dom"/>
</dbReference>
<keyword evidence="3" id="KW-1185">Reference proteome</keyword>
<evidence type="ECO:0000313" key="2">
    <source>
        <dbReference type="EMBL" id="KIM56157.1"/>
    </source>
</evidence>
<organism evidence="2 3">
    <name type="scientific">Scleroderma citrinum Foug A</name>
    <dbReference type="NCBI Taxonomy" id="1036808"/>
    <lineage>
        <taxon>Eukaryota</taxon>
        <taxon>Fungi</taxon>
        <taxon>Dikarya</taxon>
        <taxon>Basidiomycota</taxon>
        <taxon>Agaricomycotina</taxon>
        <taxon>Agaricomycetes</taxon>
        <taxon>Agaricomycetidae</taxon>
        <taxon>Boletales</taxon>
        <taxon>Sclerodermatineae</taxon>
        <taxon>Sclerodermataceae</taxon>
        <taxon>Scleroderma</taxon>
    </lineage>
</organism>
<evidence type="ECO:0000313" key="3">
    <source>
        <dbReference type="Proteomes" id="UP000053989"/>
    </source>
</evidence>
<feature type="non-terminal residue" evidence="2">
    <location>
        <position position="1"/>
    </location>
</feature>
<dbReference type="InterPro" id="IPR012337">
    <property type="entry name" value="RNaseH-like_sf"/>
</dbReference>
<sequence>AVYPCLAKMVLDYLSVPATSINVERLFSHGWLLLSHVCSRLSPQSICALLCLGAWSKLGLVKDNNVLKVTAMLDVPGDTEMVLEDGWDTI</sequence>